<keyword evidence="3" id="KW-1185">Reference proteome</keyword>
<dbReference type="SUPFAM" id="SSF56322">
    <property type="entry name" value="ADC synthase"/>
    <property type="match status" value="1"/>
</dbReference>
<proteinExistence type="predicted"/>
<dbReference type="PANTHER" id="PTHR11236">
    <property type="entry name" value="AMINOBENZOATE/ANTHRANILATE SYNTHASE"/>
    <property type="match status" value="1"/>
</dbReference>
<dbReference type="PRINTS" id="PR00095">
    <property type="entry name" value="ANTSNTHASEI"/>
</dbReference>
<sequence length="384" mass="42153">MRARLRGYVAQLDIRFDHGSQGPGDWFRDPMRLIRADRPDEVGAALAELDAAQANGHWLAGYCSYELGYALEPRLAGLMPERRRLPLICFGVYGAPGQGNLTDGAAEFEVFQPGWRREEYGRAFNRVHALIRAGDIYQANLTFPMRASAHGGAQALYAALTRRQPVGYGALVEQDGLPALICRSPELFFRTDGAGAIETMPMKGTQPRGAGAADDARRRAFLESDVKNRAENLMIVDLLRNDLSRVSQPGSVRVPTLYHVETYTTVHQMVSRVTAQLQPRVGLGGIMRALFPCGSITGAPKIRAMEIIRELEMEARDIYCGSIGWVAPDGRSGFNVAIRTILLEDGQAQLNVGGGVVYDSDANSEYEEALWKARFSAISQPIPV</sequence>
<name>A0ABU3V7W5_9RHOB</name>
<dbReference type="Gene3D" id="3.60.120.10">
    <property type="entry name" value="Anthranilate synthase"/>
    <property type="match status" value="1"/>
</dbReference>
<dbReference type="Pfam" id="PF00425">
    <property type="entry name" value="Chorismate_bind"/>
    <property type="match status" value="1"/>
</dbReference>
<reference evidence="3" key="1">
    <citation type="submission" date="2023-05" db="EMBL/GenBank/DDBJ databases">
        <title>Sedimentitalea sp. nov. JM2-8.</title>
        <authorList>
            <person name="Huang J."/>
        </authorList>
    </citation>
    <scope>NUCLEOTIDE SEQUENCE [LARGE SCALE GENOMIC DNA]</scope>
    <source>
        <strain evidence="3">KHS03</strain>
    </source>
</reference>
<accession>A0ABU3V7W5</accession>
<dbReference type="NCBIfam" id="NF005698">
    <property type="entry name" value="PRK07508.1"/>
    <property type="match status" value="1"/>
</dbReference>
<feature type="domain" description="Chorismate-utilising enzyme C-terminal" evidence="1">
    <location>
        <begin position="117"/>
        <end position="371"/>
    </location>
</feature>
<dbReference type="GO" id="GO:0046820">
    <property type="term" value="F:4-amino-4-deoxychorismate synthase activity"/>
    <property type="evidence" value="ECO:0007669"/>
    <property type="project" value="UniProtKB-EC"/>
</dbReference>
<dbReference type="InterPro" id="IPR005801">
    <property type="entry name" value="ADC_synthase"/>
</dbReference>
<dbReference type="InterPro" id="IPR019999">
    <property type="entry name" value="Anth_synth_I-like"/>
</dbReference>
<dbReference type="InterPro" id="IPR015890">
    <property type="entry name" value="Chorismate_C"/>
</dbReference>
<keyword evidence="2" id="KW-0032">Aminotransferase</keyword>
<dbReference type="Proteomes" id="UP001255416">
    <property type="component" value="Unassembled WGS sequence"/>
</dbReference>
<evidence type="ECO:0000313" key="3">
    <source>
        <dbReference type="Proteomes" id="UP001255416"/>
    </source>
</evidence>
<dbReference type="EC" id="2.6.1.85" evidence="2"/>
<comment type="caution">
    <text evidence="2">The sequence shown here is derived from an EMBL/GenBank/DDBJ whole genome shotgun (WGS) entry which is preliminary data.</text>
</comment>
<dbReference type="NCBIfam" id="TIGR00553">
    <property type="entry name" value="pabB"/>
    <property type="match status" value="1"/>
</dbReference>
<evidence type="ECO:0000259" key="1">
    <source>
        <dbReference type="Pfam" id="PF00425"/>
    </source>
</evidence>
<dbReference type="PANTHER" id="PTHR11236:SF50">
    <property type="entry name" value="AMINODEOXYCHORISMATE SYNTHASE COMPONENT 1"/>
    <property type="match status" value="1"/>
</dbReference>
<dbReference type="EMBL" id="JASMWN010000001">
    <property type="protein sequence ID" value="MDU9002265.1"/>
    <property type="molecule type" value="Genomic_DNA"/>
</dbReference>
<dbReference type="InterPro" id="IPR005802">
    <property type="entry name" value="ADC_synth_comp_1"/>
</dbReference>
<protein>
    <submittedName>
        <fullName evidence="2">Aminodeoxychorismate synthase component I</fullName>
        <ecNumber evidence="2">2.6.1.85</ecNumber>
    </submittedName>
</protein>
<evidence type="ECO:0000313" key="2">
    <source>
        <dbReference type="EMBL" id="MDU9002265.1"/>
    </source>
</evidence>
<gene>
    <name evidence="2" type="ORF">QO231_00210</name>
</gene>
<keyword evidence="2" id="KW-0808">Transferase</keyword>
<organism evidence="2 3">
    <name type="scientific">Sedimentitalea todarodis</name>
    <dbReference type="NCBI Taxonomy" id="1631240"/>
    <lineage>
        <taxon>Bacteria</taxon>
        <taxon>Pseudomonadati</taxon>
        <taxon>Pseudomonadota</taxon>
        <taxon>Alphaproteobacteria</taxon>
        <taxon>Rhodobacterales</taxon>
        <taxon>Paracoccaceae</taxon>
        <taxon>Sedimentitalea</taxon>
    </lineage>
</organism>